<keyword evidence="1" id="KW-0472">Membrane</keyword>
<dbReference type="Proteomes" id="UP000257127">
    <property type="component" value="Unassembled WGS sequence"/>
</dbReference>
<proteinExistence type="predicted"/>
<keyword evidence="1" id="KW-0812">Transmembrane</keyword>
<evidence type="ECO:0000256" key="1">
    <source>
        <dbReference type="SAM" id="Phobius"/>
    </source>
</evidence>
<dbReference type="RefSeq" id="WP_116881999.1">
    <property type="nucleotide sequence ID" value="NZ_QURB01000011.1"/>
</dbReference>
<sequence>MKKRLKNFLLGLSDGILPTFKNSITTDENGEKGLNYARAIAAFFGWLFFVALLKGWIRLDEFLSFIKIIFIIG</sequence>
<reference evidence="2 3" key="1">
    <citation type="submission" date="2018-08" db="EMBL/GenBank/DDBJ databases">
        <title>The draft genome squence of Brumimicrobium sp. N62.</title>
        <authorList>
            <person name="Du Z.-J."/>
            <person name="Luo H.-R."/>
        </authorList>
    </citation>
    <scope>NUCLEOTIDE SEQUENCE [LARGE SCALE GENOMIC DNA]</scope>
    <source>
        <strain evidence="2 3">N62</strain>
    </source>
</reference>
<keyword evidence="3" id="KW-1185">Reference proteome</keyword>
<comment type="caution">
    <text evidence="2">The sequence shown here is derived from an EMBL/GenBank/DDBJ whole genome shotgun (WGS) entry which is preliminary data.</text>
</comment>
<organism evidence="2 3">
    <name type="scientific">Brumimicrobium aurantiacum</name>
    <dbReference type="NCBI Taxonomy" id="1737063"/>
    <lineage>
        <taxon>Bacteria</taxon>
        <taxon>Pseudomonadati</taxon>
        <taxon>Bacteroidota</taxon>
        <taxon>Flavobacteriia</taxon>
        <taxon>Flavobacteriales</taxon>
        <taxon>Crocinitomicaceae</taxon>
        <taxon>Brumimicrobium</taxon>
    </lineage>
</organism>
<protein>
    <submittedName>
        <fullName evidence="2">Uncharacterized protein</fullName>
    </submittedName>
</protein>
<keyword evidence="1" id="KW-1133">Transmembrane helix</keyword>
<gene>
    <name evidence="2" type="ORF">DXU93_14360</name>
</gene>
<evidence type="ECO:0000313" key="2">
    <source>
        <dbReference type="EMBL" id="RFC53244.1"/>
    </source>
</evidence>
<dbReference type="EMBL" id="QURB01000011">
    <property type="protein sequence ID" value="RFC53244.1"/>
    <property type="molecule type" value="Genomic_DNA"/>
</dbReference>
<dbReference type="AlphaFoldDB" id="A0A3E1EUK6"/>
<evidence type="ECO:0000313" key="3">
    <source>
        <dbReference type="Proteomes" id="UP000257127"/>
    </source>
</evidence>
<name>A0A3E1EUK6_9FLAO</name>
<accession>A0A3E1EUK6</accession>
<feature type="transmembrane region" description="Helical" evidence="1">
    <location>
        <begin position="36"/>
        <end position="57"/>
    </location>
</feature>